<dbReference type="EMBL" id="JAHWLI010000150">
    <property type="protein sequence ID" value="MBW3119030.1"/>
    <property type="molecule type" value="Genomic_DNA"/>
</dbReference>
<accession>A0AAE2ZIR3</accession>
<gene>
    <name evidence="1" type="ORF">KYI77_21615</name>
</gene>
<sequence length="172" mass="20651">MENIDYTFIPLSKVEDYGIQPQKIMDAWHKSAITFYVFLNKVQAYLVYRTRKDICNLSIDYDYHKFFNLISEISVPLNEKNKVREFEYRHPPKLQHLDLRKLAFSPLSDTDEYYIKGLASGYWTVNKKDYLPNKDLQFLIGKYHTKNTINDLLKVDELDFNEFEHYTYNLPL</sequence>
<comment type="caution">
    <text evidence="1">The sequence shown here is derived from an EMBL/GenBank/DDBJ whole genome shotgun (WGS) entry which is preliminary data.</text>
</comment>
<proteinExistence type="predicted"/>
<dbReference type="Proteomes" id="UP001155882">
    <property type="component" value="Unassembled WGS sequence"/>
</dbReference>
<protein>
    <submittedName>
        <fullName evidence="1">Uncharacterized protein</fullName>
    </submittedName>
</protein>
<feature type="non-terminal residue" evidence="1">
    <location>
        <position position="172"/>
    </location>
</feature>
<organism evidence="1 2">
    <name type="scientific">Providencia rettgeri</name>
    <dbReference type="NCBI Taxonomy" id="587"/>
    <lineage>
        <taxon>Bacteria</taxon>
        <taxon>Pseudomonadati</taxon>
        <taxon>Pseudomonadota</taxon>
        <taxon>Gammaproteobacteria</taxon>
        <taxon>Enterobacterales</taxon>
        <taxon>Morganellaceae</taxon>
        <taxon>Providencia</taxon>
    </lineage>
</organism>
<dbReference type="AlphaFoldDB" id="A0AAE2ZIR3"/>
<evidence type="ECO:0000313" key="1">
    <source>
        <dbReference type="EMBL" id="MBW3119030.1"/>
    </source>
</evidence>
<evidence type="ECO:0000313" key="2">
    <source>
        <dbReference type="Proteomes" id="UP001155882"/>
    </source>
</evidence>
<name>A0AAE2ZIR3_PRORE</name>
<reference evidence="1" key="1">
    <citation type="submission" date="2021-07" db="EMBL/GenBank/DDBJ databases">
        <authorList>
            <person name="Stanton E."/>
        </authorList>
    </citation>
    <scope>NUCLEOTIDE SEQUENCE</scope>
    <source>
        <strain evidence="1">2021EL-01139</strain>
    </source>
</reference>
<dbReference type="RefSeq" id="WP_219197844.1">
    <property type="nucleotide sequence ID" value="NZ_JAHWLI010000150.1"/>
</dbReference>